<dbReference type="EMBL" id="MKKU01000286">
    <property type="protein sequence ID" value="RNF16670.1"/>
    <property type="molecule type" value="Genomic_DNA"/>
</dbReference>
<evidence type="ECO:0000256" key="1">
    <source>
        <dbReference type="SAM" id="MobiDB-lite"/>
    </source>
</evidence>
<proteinExistence type="predicted"/>
<evidence type="ECO:0000313" key="2">
    <source>
        <dbReference type="EMBL" id="RNF16670.1"/>
    </source>
</evidence>
<keyword evidence="3" id="KW-1185">Reference proteome</keyword>
<feature type="region of interest" description="Disordered" evidence="1">
    <location>
        <begin position="294"/>
        <end position="317"/>
    </location>
</feature>
<accession>A0A422PG25</accession>
<feature type="compositionally biased region" description="Polar residues" evidence="1">
    <location>
        <begin position="305"/>
        <end position="317"/>
    </location>
</feature>
<evidence type="ECO:0000313" key="3">
    <source>
        <dbReference type="Proteomes" id="UP000284403"/>
    </source>
</evidence>
<dbReference type="AlphaFoldDB" id="A0A422PG25"/>
<sequence length="317" mass="35420">MIIRLIGDSWVPEDKLLISVREDSEIKASLPNIMKKLLIKRIGEYKLYYTIGERKCDYARLIDTYSTWKELGISGGSVIYLSKKEPSVMEESTTAMDVSKDKEEDERPPRMNVLATQESAPILPPSVSIVATEVVPDKKLPTHSQQESSPIHIPTPDASPIQLGSSPQVKNVSLPILPCSGKDEIDFVGSDSTYGNPNTATQSCRSQPNLTSVLQKTQCHVNKSEVAGLSLAPEVLHPSFYESRATASPLPEKYPADRAKREVVLGRCERTAYVVSLYEFAHLELQRQRRRAEQLRSEPQRGLLRSSTSQPQLLYKI</sequence>
<reference evidence="2 3" key="1">
    <citation type="journal article" date="2018" name="BMC Genomics">
        <title>Genomic comparison of Trypanosoma conorhini and Trypanosoma rangeli to Trypanosoma cruzi strains of high and low virulence.</title>
        <authorList>
            <person name="Bradwell K.R."/>
            <person name="Koparde V.N."/>
            <person name="Matveyev A.V."/>
            <person name="Serrano M.G."/>
            <person name="Alves J.M."/>
            <person name="Parikh H."/>
            <person name="Huang B."/>
            <person name="Lee V."/>
            <person name="Espinosa-Alvarez O."/>
            <person name="Ortiz P.A."/>
            <person name="Costa-Martins A.G."/>
            <person name="Teixeira M.M."/>
            <person name="Buck G.A."/>
        </authorList>
    </citation>
    <scope>NUCLEOTIDE SEQUENCE [LARGE SCALE GENOMIC DNA]</scope>
    <source>
        <strain evidence="2 3">025E</strain>
    </source>
</reference>
<dbReference type="Proteomes" id="UP000284403">
    <property type="component" value="Unassembled WGS sequence"/>
</dbReference>
<name>A0A422PG25_9TRYP</name>
<comment type="caution">
    <text evidence="2">The sequence shown here is derived from an EMBL/GenBank/DDBJ whole genome shotgun (WGS) entry which is preliminary data.</text>
</comment>
<protein>
    <submittedName>
        <fullName evidence="2">Uncharacterized protein</fullName>
    </submittedName>
</protein>
<feature type="region of interest" description="Disordered" evidence="1">
    <location>
        <begin position="139"/>
        <end position="158"/>
    </location>
</feature>
<organism evidence="2 3">
    <name type="scientific">Trypanosoma conorhini</name>
    <dbReference type="NCBI Taxonomy" id="83891"/>
    <lineage>
        <taxon>Eukaryota</taxon>
        <taxon>Discoba</taxon>
        <taxon>Euglenozoa</taxon>
        <taxon>Kinetoplastea</taxon>
        <taxon>Metakinetoplastina</taxon>
        <taxon>Trypanosomatida</taxon>
        <taxon>Trypanosomatidae</taxon>
        <taxon>Trypanosoma</taxon>
    </lineage>
</organism>
<dbReference type="OrthoDB" id="245325at2759"/>
<dbReference type="RefSeq" id="XP_029227881.1">
    <property type="nucleotide sequence ID" value="XM_029372042.1"/>
</dbReference>
<gene>
    <name evidence="2" type="ORF">Tco025E_05139</name>
</gene>
<dbReference type="GeneID" id="40318750"/>